<dbReference type="InterPro" id="IPR050491">
    <property type="entry name" value="AmpC-like"/>
</dbReference>
<name>A6GB82_9BACT</name>
<dbReference type="eggNOG" id="COG1680">
    <property type="taxonomic scope" value="Bacteria"/>
</dbReference>
<dbReference type="PANTHER" id="PTHR46825">
    <property type="entry name" value="D-ALANYL-D-ALANINE-CARBOXYPEPTIDASE/ENDOPEPTIDASE AMPH"/>
    <property type="match status" value="1"/>
</dbReference>
<dbReference type="EMBL" id="ABCS01000056">
    <property type="protein sequence ID" value="EDM76879.1"/>
    <property type="molecule type" value="Genomic_DNA"/>
</dbReference>
<dbReference type="InterPro" id="IPR001466">
    <property type="entry name" value="Beta-lactam-related"/>
</dbReference>
<proteinExistence type="predicted"/>
<dbReference type="STRING" id="391625.PPSIR1_24674"/>
<evidence type="ECO:0000259" key="1">
    <source>
        <dbReference type="Pfam" id="PF00144"/>
    </source>
</evidence>
<dbReference type="Proteomes" id="UP000005801">
    <property type="component" value="Unassembled WGS sequence"/>
</dbReference>
<dbReference type="PANTHER" id="PTHR46825:SF9">
    <property type="entry name" value="BETA-LACTAMASE-RELATED DOMAIN-CONTAINING PROTEIN"/>
    <property type="match status" value="1"/>
</dbReference>
<dbReference type="AlphaFoldDB" id="A6GB82"/>
<feature type="domain" description="Beta-lactamase-related" evidence="1">
    <location>
        <begin position="73"/>
        <end position="399"/>
    </location>
</feature>
<dbReference type="SUPFAM" id="SSF56601">
    <property type="entry name" value="beta-lactamase/transpeptidase-like"/>
    <property type="match status" value="1"/>
</dbReference>
<dbReference type="RefSeq" id="WP_006973973.1">
    <property type="nucleotide sequence ID" value="NZ_ABCS01000056.1"/>
</dbReference>
<protein>
    <submittedName>
        <fullName evidence="2">Putative beta-lactamase</fullName>
    </submittedName>
</protein>
<dbReference type="Gene3D" id="3.40.710.10">
    <property type="entry name" value="DD-peptidase/beta-lactamase superfamily"/>
    <property type="match status" value="1"/>
</dbReference>
<comment type="caution">
    <text evidence="2">The sequence shown here is derived from an EMBL/GenBank/DDBJ whole genome shotgun (WGS) entry which is preliminary data.</text>
</comment>
<evidence type="ECO:0000313" key="3">
    <source>
        <dbReference type="Proteomes" id="UP000005801"/>
    </source>
</evidence>
<keyword evidence="3" id="KW-1185">Reference proteome</keyword>
<dbReference type="PROSITE" id="PS51257">
    <property type="entry name" value="PROKAR_LIPOPROTEIN"/>
    <property type="match status" value="1"/>
</dbReference>
<gene>
    <name evidence="2" type="ORF">PPSIR1_24674</name>
</gene>
<organism evidence="2 3">
    <name type="scientific">Plesiocystis pacifica SIR-1</name>
    <dbReference type="NCBI Taxonomy" id="391625"/>
    <lineage>
        <taxon>Bacteria</taxon>
        <taxon>Pseudomonadati</taxon>
        <taxon>Myxococcota</taxon>
        <taxon>Polyangia</taxon>
        <taxon>Nannocystales</taxon>
        <taxon>Nannocystaceae</taxon>
        <taxon>Plesiocystis</taxon>
    </lineage>
</organism>
<accession>A6GB82</accession>
<evidence type="ECO:0000313" key="2">
    <source>
        <dbReference type="EMBL" id="EDM76879.1"/>
    </source>
</evidence>
<dbReference type="InterPro" id="IPR012338">
    <property type="entry name" value="Beta-lactam/transpept-like"/>
</dbReference>
<reference evidence="2 3" key="1">
    <citation type="submission" date="2007-06" db="EMBL/GenBank/DDBJ databases">
        <authorList>
            <person name="Shimkets L."/>
            <person name="Ferriera S."/>
            <person name="Johnson J."/>
            <person name="Kravitz S."/>
            <person name="Beeson K."/>
            <person name="Sutton G."/>
            <person name="Rogers Y.-H."/>
            <person name="Friedman R."/>
            <person name="Frazier M."/>
            <person name="Venter J.C."/>
        </authorList>
    </citation>
    <scope>NUCLEOTIDE SEQUENCE [LARGE SCALE GENOMIC DNA]</scope>
    <source>
        <strain evidence="2 3">SIR-1</strain>
    </source>
</reference>
<sequence length="401" mass="42859">MPPRALALSLVALFVAACGRTPTPEAKVEVEREAEPGLDPDDQAKRACIQALVDDAEVEERFVPLLRALCAESTAMAVPGVALAVVEGDELVLHAELGVRCFGEDEPVLQDTPFRLGSVTKTLTASLAVAATGADEPALRPDTRVSELGNRRLPPGAEDPTLFELLRHQTRLGELDPARVVEHEGDWWRALTITEPPPSKDPRPSRYSNTNYIVVGAMLEFMTARSYDRLLVQSLGLGPLGLHTVRADPKAAEEAGAACGHLGHDPDRHPVPVSEEFAFIPGDPSWLWPSGGAFASAEELARFALALGTEDAPGTAPMLEPGVPIEDPRPEFSGLDELRYGLGLRSWTLPDGARAYGHTGDSPTFHAELMFVPGERAIVLLANRGGPLPATTLAARALLEG</sequence>
<dbReference type="Pfam" id="PF00144">
    <property type="entry name" value="Beta-lactamase"/>
    <property type="match status" value="1"/>
</dbReference>
<dbReference type="OrthoDB" id="5377431at2"/>